<feature type="transmembrane region" description="Helical" evidence="1">
    <location>
        <begin position="176"/>
        <end position="197"/>
    </location>
</feature>
<feature type="transmembrane region" description="Helical" evidence="1">
    <location>
        <begin position="146"/>
        <end position="170"/>
    </location>
</feature>
<protein>
    <submittedName>
        <fullName evidence="2">Putative membrane protein YesL</fullName>
    </submittedName>
</protein>
<gene>
    <name evidence="2" type="ORF">FB550_114181</name>
</gene>
<proteinExistence type="predicted"/>
<dbReference type="InterPro" id="IPR006938">
    <property type="entry name" value="DUF624"/>
</dbReference>
<keyword evidence="1" id="KW-1133">Transmembrane helix</keyword>
<keyword evidence="1" id="KW-0812">Transmembrane</keyword>
<evidence type="ECO:0000256" key="1">
    <source>
        <dbReference type="SAM" id="Phobius"/>
    </source>
</evidence>
<feature type="transmembrane region" description="Helical" evidence="1">
    <location>
        <begin position="111"/>
        <end position="134"/>
    </location>
</feature>
<keyword evidence="3" id="KW-1185">Reference proteome</keyword>
<accession>A0A561CR90</accession>
<dbReference type="EMBL" id="VIVN01000014">
    <property type="protein sequence ID" value="TWD93741.1"/>
    <property type="molecule type" value="Genomic_DNA"/>
</dbReference>
<feature type="transmembrane region" description="Helical" evidence="1">
    <location>
        <begin position="80"/>
        <end position="99"/>
    </location>
</feature>
<dbReference type="Pfam" id="PF04854">
    <property type="entry name" value="DUF624"/>
    <property type="match status" value="1"/>
</dbReference>
<reference evidence="2 3" key="1">
    <citation type="submission" date="2019-06" db="EMBL/GenBank/DDBJ databases">
        <title>Sorghum-associated microbial communities from plants grown in Nebraska, USA.</title>
        <authorList>
            <person name="Schachtman D."/>
        </authorList>
    </citation>
    <scope>NUCLEOTIDE SEQUENCE [LARGE SCALE GENOMIC DNA]</scope>
    <source>
        <strain evidence="2 3">2482</strain>
    </source>
</reference>
<evidence type="ECO:0000313" key="2">
    <source>
        <dbReference type="EMBL" id="TWD93741.1"/>
    </source>
</evidence>
<dbReference type="Proteomes" id="UP000319671">
    <property type="component" value="Unassembled WGS sequence"/>
</dbReference>
<sequence>MQMKGAIGGFYKLCDWIMKLAFINLLWMVFSIFGLVVFSFFPATIAMFVVIRKMLMGDFDIPVFKTFLESFKKDFFKSNLLGLILFILGYFLYVDIHLIRTTGGLLNLIYYPALIICLGFVLTVCYAFPTFVHYDFKVHQVLKSSFIIMLLNPLSTILIVIGGSAVYLLMTTVPGLIPLFSGSTLAVVIMWSSFFAFSRIERAERAALGISDTAVVKRNK</sequence>
<comment type="caution">
    <text evidence="2">The sequence shown here is derived from an EMBL/GenBank/DDBJ whole genome shotgun (WGS) entry which is preliminary data.</text>
</comment>
<organism evidence="2 3">
    <name type="scientific">Neobacillus bataviensis</name>
    <dbReference type="NCBI Taxonomy" id="220685"/>
    <lineage>
        <taxon>Bacteria</taxon>
        <taxon>Bacillati</taxon>
        <taxon>Bacillota</taxon>
        <taxon>Bacilli</taxon>
        <taxon>Bacillales</taxon>
        <taxon>Bacillaceae</taxon>
        <taxon>Neobacillus</taxon>
    </lineage>
</organism>
<name>A0A561CR90_9BACI</name>
<keyword evidence="1" id="KW-0472">Membrane</keyword>
<dbReference type="AlphaFoldDB" id="A0A561CR90"/>
<dbReference type="RefSeq" id="WP_144567524.1">
    <property type="nucleotide sequence ID" value="NZ_VIVN01000014.1"/>
</dbReference>
<feature type="transmembrane region" description="Helical" evidence="1">
    <location>
        <begin position="25"/>
        <end position="51"/>
    </location>
</feature>
<evidence type="ECO:0000313" key="3">
    <source>
        <dbReference type="Proteomes" id="UP000319671"/>
    </source>
</evidence>